<accession>A0A9Q1ASB0</accession>
<keyword evidence="11" id="KW-1185">Reference proteome</keyword>
<evidence type="ECO:0000256" key="1">
    <source>
        <dbReference type="ARBA" id="ARBA00004123"/>
    </source>
</evidence>
<dbReference type="PANTHER" id="PTHR15404:SF2">
    <property type="entry name" value="PROTEIN AF1Q"/>
    <property type="match status" value="1"/>
</dbReference>
<organism evidence="10 11">
    <name type="scientific">Phrynocephalus forsythii</name>
    <dbReference type="NCBI Taxonomy" id="171643"/>
    <lineage>
        <taxon>Eukaryota</taxon>
        <taxon>Metazoa</taxon>
        <taxon>Chordata</taxon>
        <taxon>Craniata</taxon>
        <taxon>Vertebrata</taxon>
        <taxon>Euteleostomi</taxon>
        <taxon>Lepidosauria</taxon>
        <taxon>Squamata</taxon>
        <taxon>Bifurcata</taxon>
        <taxon>Unidentata</taxon>
        <taxon>Episquamata</taxon>
        <taxon>Toxicofera</taxon>
        <taxon>Iguania</taxon>
        <taxon>Acrodonta</taxon>
        <taxon>Agamidae</taxon>
        <taxon>Agaminae</taxon>
        <taxon>Phrynocephalus</taxon>
    </lineage>
</organism>
<keyword evidence="8" id="KW-0539">Nucleus</keyword>
<evidence type="ECO:0000256" key="3">
    <source>
        <dbReference type="ARBA" id="ARBA00008177"/>
    </source>
</evidence>
<dbReference type="AlphaFoldDB" id="A0A9Q1ASB0"/>
<dbReference type="InterPro" id="IPR033461">
    <property type="entry name" value="WRNPLPNID"/>
</dbReference>
<comment type="similarity">
    <text evidence="3">Belongs to the MLLT11 family.</text>
</comment>
<evidence type="ECO:0000256" key="4">
    <source>
        <dbReference type="ARBA" id="ARBA00021807"/>
    </source>
</evidence>
<comment type="subcellular location">
    <subcellularLocation>
        <location evidence="2">Cytoplasm</location>
        <location evidence="2">Cytoskeleton</location>
        <location evidence="2">Microtubule organizing center</location>
        <location evidence="2">Centrosome</location>
    </subcellularLocation>
    <subcellularLocation>
        <location evidence="1">Nucleus</location>
    </subcellularLocation>
</comment>
<evidence type="ECO:0000259" key="9">
    <source>
        <dbReference type="Pfam" id="PF15017"/>
    </source>
</evidence>
<evidence type="ECO:0000256" key="7">
    <source>
        <dbReference type="ARBA" id="ARBA00023212"/>
    </source>
</evidence>
<dbReference type="OrthoDB" id="9991950at2759"/>
<protein>
    <recommendedName>
        <fullName evidence="4">Protein AF1q</fullName>
    </recommendedName>
</protein>
<proteinExistence type="inferred from homology"/>
<evidence type="ECO:0000256" key="6">
    <source>
        <dbReference type="ARBA" id="ARBA00022843"/>
    </source>
</evidence>
<keyword evidence="6" id="KW-0832">Ubl conjugation</keyword>
<dbReference type="GO" id="GO:0090200">
    <property type="term" value="P:positive regulation of release of cytochrome c from mitochondria"/>
    <property type="evidence" value="ECO:0007669"/>
    <property type="project" value="TreeGrafter"/>
</dbReference>
<reference evidence="10" key="1">
    <citation type="journal article" date="2023" name="DNA Res.">
        <title>Chromosome-level genome assembly of Phrynocephalus forsythii using third-generation DNA sequencing and Hi-C analysis.</title>
        <authorList>
            <person name="Qi Y."/>
            <person name="Zhao W."/>
            <person name="Zhao Y."/>
            <person name="Niu C."/>
            <person name="Cao S."/>
            <person name="Zhang Y."/>
        </authorList>
    </citation>
    <scope>NUCLEOTIDE SEQUENCE</scope>
    <source>
        <tissue evidence="10">Muscle</tissue>
    </source>
</reference>
<evidence type="ECO:0000256" key="2">
    <source>
        <dbReference type="ARBA" id="ARBA00004300"/>
    </source>
</evidence>
<keyword evidence="7" id="KW-0206">Cytoskeleton</keyword>
<dbReference type="InterPro" id="IPR026778">
    <property type="entry name" value="MLLT11_fam"/>
</dbReference>
<sequence>MRDTVNSQYDTFLYWRMPIPELDLSELEHLGLAERPGYQPKGGYGRKKVNRGEDEEEALLQYNSFNFWRAPLPSVSSFDFDLTI</sequence>
<dbReference type="Pfam" id="PF15017">
    <property type="entry name" value="WRNPLPNID"/>
    <property type="match status" value="1"/>
</dbReference>
<evidence type="ECO:0000256" key="5">
    <source>
        <dbReference type="ARBA" id="ARBA00022490"/>
    </source>
</evidence>
<dbReference type="GO" id="GO:0005813">
    <property type="term" value="C:centrosome"/>
    <property type="evidence" value="ECO:0007669"/>
    <property type="project" value="UniProtKB-SubCell"/>
</dbReference>
<dbReference type="GO" id="GO:0045893">
    <property type="term" value="P:positive regulation of DNA-templated transcription"/>
    <property type="evidence" value="ECO:0007669"/>
    <property type="project" value="TreeGrafter"/>
</dbReference>
<dbReference type="Proteomes" id="UP001142489">
    <property type="component" value="Unassembled WGS sequence"/>
</dbReference>
<name>A0A9Q1ASB0_9SAUR</name>
<evidence type="ECO:0000313" key="10">
    <source>
        <dbReference type="EMBL" id="KAJ7307219.1"/>
    </source>
</evidence>
<gene>
    <name evidence="10" type="ORF">JRQ81_009212</name>
</gene>
<feature type="domain" description="Putative WW-binding" evidence="9">
    <location>
        <begin position="7"/>
        <end position="55"/>
    </location>
</feature>
<dbReference type="GO" id="GO:0051901">
    <property type="term" value="P:positive regulation of mitochondrial depolarization"/>
    <property type="evidence" value="ECO:0007669"/>
    <property type="project" value="TreeGrafter"/>
</dbReference>
<comment type="caution">
    <text evidence="10">The sequence shown here is derived from an EMBL/GenBank/DDBJ whole genome shotgun (WGS) entry which is preliminary data.</text>
</comment>
<dbReference type="GO" id="GO:0097190">
    <property type="term" value="P:apoptotic signaling pathway"/>
    <property type="evidence" value="ECO:0007669"/>
    <property type="project" value="InterPro"/>
</dbReference>
<dbReference type="EMBL" id="JAPFRF010000019">
    <property type="protein sequence ID" value="KAJ7307219.1"/>
    <property type="molecule type" value="Genomic_DNA"/>
</dbReference>
<evidence type="ECO:0000256" key="8">
    <source>
        <dbReference type="ARBA" id="ARBA00023242"/>
    </source>
</evidence>
<dbReference type="GO" id="GO:0005829">
    <property type="term" value="C:cytosol"/>
    <property type="evidence" value="ECO:0007669"/>
    <property type="project" value="TreeGrafter"/>
</dbReference>
<dbReference type="GO" id="GO:0005654">
    <property type="term" value="C:nucleoplasm"/>
    <property type="evidence" value="ECO:0007669"/>
    <property type="project" value="TreeGrafter"/>
</dbReference>
<keyword evidence="5" id="KW-0963">Cytoplasm</keyword>
<dbReference type="PANTHER" id="PTHR15404">
    <property type="entry name" value="PROTEIN AF1Q"/>
    <property type="match status" value="1"/>
</dbReference>
<evidence type="ECO:0000313" key="11">
    <source>
        <dbReference type="Proteomes" id="UP001142489"/>
    </source>
</evidence>